<dbReference type="AlphaFoldDB" id="A0A6J6K500"/>
<name>A0A6J6K500_9ZZZZ</name>
<sequence length="308" mass="34363">MTLLSQVVRRVWVAQQRKWFCQRGKFGDFFGDQVLVSHRHDRQVSTKKRHHFAGTVTGCVQHHFAFDGGFVGGDNPFVVRFLLQASHAFVAADVCALGACCTCKCLCYLRWVDVAIQWVPQGADKVVRFNKRVHLLQFGRSKDVVLHSVGAGHRSDVLEFGHALFGVCEAHRTSDVIVDGEIWILGELGVQLGGVLLHLHDAPAAGVGGHVARRVPGGAFGQFVALQQEYVGASHFGKVVQGADARNAAADDDNFYALAHWEPLVDNWLDRTWLQTTIYRCDNIGRLIYYRQISRREKTCLICQVMPV</sequence>
<dbReference type="EMBL" id="CAEZWB010000038">
    <property type="protein sequence ID" value="CAB4644472.1"/>
    <property type="molecule type" value="Genomic_DNA"/>
</dbReference>
<organism evidence="1">
    <name type="scientific">freshwater metagenome</name>
    <dbReference type="NCBI Taxonomy" id="449393"/>
    <lineage>
        <taxon>unclassified sequences</taxon>
        <taxon>metagenomes</taxon>
        <taxon>ecological metagenomes</taxon>
    </lineage>
</organism>
<proteinExistence type="predicted"/>
<reference evidence="1" key="1">
    <citation type="submission" date="2020-05" db="EMBL/GenBank/DDBJ databases">
        <authorList>
            <person name="Chiriac C."/>
            <person name="Salcher M."/>
            <person name="Ghai R."/>
            <person name="Kavagutti S V."/>
        </authorList>
    </citation>
    <scope>NUCLEOTIDE SEQUENCE</scope>
</reference>
<gene>
    <name evidence="1" type="ORF">UFOPK2166_00450</name>
</gene>
<protein>
    <submittedName>
        <fullName evidence="1">Unannotated protein</fullName>
    </submittedName>
</protein>
<accession>A0A6J6K500</accession>
<evidence type="ECO:0000313" key="1">
    <source>
        <dbReference type="EMBL" id="CAB4644472.1"/>
    </source>
</evidence>